<evidence type="ECO:0000256" key="3">
    <source>
        <dbReference type="ARBA" id="ARBA00012834"/>
    </source>
</evidence>
<protein>
    <recommendedName>
        <fullName evidence="4 8">Leucine carboxyl methyltransferase 1</fullName>
        <ecNumber evidence="3 8">2.1.1.233</ecNumber>
    </recommendedName>
</protein>
<evidence type="ECO:0000256" key="6">
    <source>
        <dbReference type="ARBA" id="ARBA00022679"/>
    </source>
</evidence>
<evidence type="ECO:0000256" key="9">
    <source>
        <dbReference type="PIRSR" id="PIRSR016305-1"/>
    </source>
</evidence>
<dbReference type="PANTHER" id="PTHR13600">
    <property type="entry name" value="LEUCINE CARBOXYL METHYLTRANSFERASE"/>
    <property type="match status" value="1"/>
</dbReference>
<dbReference type="Proteomes" id="UP001187682">
    <property type="component" value="Unassembled WGS sequence"/>
</dbReference>
<dbReference type="Gene3D" id="3.40.50.150">
    <property type="entry name" value="Vaccinia Virus protein VP39"/>
    <property type="match status" value="1"/>
</dbReference>
<comment type="catalytic activity">
    <reaction evidence="1 8">
        <text>[phosphatase 2A protein]-C-terminal L-leucine + S-adenosyl-L-methionine = [phosphatase 2A protein]-C-terminal L-leucine methyl ester + S-adenosyl-L-homocysteine</text>
        <dbReference type="Rhea" id="RHEA:48544"/>
        <dbReference type="Rhea" id="RHEA-COMP:12134"/>
        <dbReference type="Rhea" id="RHEA-COMP:12135"/>
        <dbReference type="ChEBI" id="CHEBI:57856"/>
        <dbReference type="ChEBI" id="CHEBI:59789"/>
        <dbReference type="ChEBI" id="CHEBI:90516"/>
        <dbReference type="ChEBI" id="CHEBI:90517"/>
        <dbReference type="EC" id="2.1.1.233"/>
    </reaction>
</comment>
<feature type="binding site" evidence="9">
    <location>
        <begin position="199"/>
        <end position="200"/>
    </location>
    <ligand>
        <name>S-adenosyl-L-methionine</name>
        <dbReference type="ChEBI" id="CHEBI:59789"/>
    </ligand>
</feature>
<feature type="binding site" evidence="9">
    <location>
        <position position="226"/>
    </location>
    <ligand>
        <name>S-adenosyl-L-methionine</name>
        <dbReference type="ChEBI" id="CHEBI:59789"/>
    </ligand>
</feature>
<reference evidence="11" key="1">
    <citation type="submission" date="2018-03" db="EMBL/GenBank/DDBJ databases">
        <authorList>
            <person name="Guldener U."/>
        </authorList>
    </citation>
    <scope>NUCLEOTIDE SEQUENCE</scope>
</reference>
<dbReference type="Pfam" id="PF04072">
    <property type="entry name" value="LCM"/>
    <property type="match status" value="1"/>
</dbReference>
<sequence length="375" mass="40690">MSAPRLPNLLHSRGQRGGRPFRRSRGGGGSSGPIPHPDEVTQGTDTDAAVSRLSAVDLGYLDDPYARYFVQSSPGPSGRRLPIINRGTYTRTTALDALIESFLSGAGAGAAESPGGELRQIVSLGAGTDTRSLKLFARQEGRDLVYHEIDFPAACSRKMRTVQGVPALRDVLPGVTEGEGGSWSAKPPSGGDYRCHGLDLRDLVKGGGETTLPGLRTEVPTLLVSECCLCYLEVSEAQSIIKWFTDRIPNVGVVIYEPTRPGDPFGKMMVSNLAARCIHMPTLEAYGEPEDQVDRLKDAGFTEARVMPVYNIFDRWVSREEKSRLDRLEGLDEVEEWNLLANHYVIAWGWKGQGAAMCDDTGPVQSSSPDRGGEI</sequence>
<feature type="region of interest" description="Disordered" evidence="10">
    <location>
        <begin position="1"/>
        <end position="43"/>
    </location>
</feature>
<organism evidence="11 12">
    <name type="scientific">Cephalotrichum gorgonifer</name>
    <dbReference type="NCBI Taxonomy" id="2041049"/>
    <lineage>
        <taxon>Eukaryota</taxon>
        <taxon>Fungi</taxon>
        <taxon>Dikarya</taxon>
        <taxon>Ascomycota</taxon>
        <taxon>Pezizomycotina</taxon>
        <taxon>Sordariomycetes</taxon>
        <taxon>Hypocreomycetidae</taxon>
        <taxon>Microascales</taxon>
        <taxon>Microascaceae</taxon>
        <taxon>Cephalotrichum</taxon>
    </lineage>
</organism>
<proteinExistence type="inferred from homology"/>
<name>A0AAE8SSP9_9PEZI</name>
<dbReference type="SUPFAM" id="SSF53335">
    <property type="entry name" value="S-adenosyl-L-methionine-dependent methyltransferases"/>
    <property type="match status" value="1"/>
</dbReference>
<dbReference type="InterPro" id="IPR016651">
    <property type="entry name" value="LCMT1"/>
</dbReference>
<dbReference type="EC" id="2.1.1.233" evidence="3 8"/>
<accession>A0AAE8SSP9</accession>
<dbReference type="GO" id="GO:0018423">
    <property type="term" value="F:protein C-terminal leucine carboxyl O-methyltransferase activity"/>
    <property type="evidence" value="ECO:0007669"/>
    <property type="project" value="UniProtKB-EC"/>
</dbReference>
<evidence type="ECO:0000256" key="2">
    <source>
        <dbReference type="ARBA" id="ARBA00010703"/>
    </source>
</evidence>
<dbReference type="GO" id="GO:0032259">
    <property type="term" value="P:methylation"/>
    <property type="evidence" value="ECO:0007669"/>
    <property type="project" value="UniProtKB-KW"/>
</dbReference>
<feature type="binding site" evidence="9">
    <location>
        <position position="125"/>
    </location>
    <ligand>
        <name>S-adenosyl-L-methionine</name>
        <dbReference type="ChEBI" id="CHEBI:59789"/>
    </ligand>
</feature>
<evidence type="ECO:0000256" key="5">
    <source>
        <dbReference type="ARBA" id="ARBA00022603"/>
    </source>
</evidence>
<dbReference type="EMBL" id="ONZQ02000003">
    <property type="protein sequence ID" value="SPN99667.1"/>
    <property type="molecule type" value="Genomic_DNA"/>
</dbReference>
<evidence type="ECO:0000313" key="12">
    <source>
        <dbReference type="Proteomes" id="UP001187682"/>
    </source>
</evidence>
<feature type="compositionally biased region" description="Basic residues" evidence="10">
    <location>
        <begin position="13"/>
        <end position="25"/>
    </location>
</feature>
<dbReference type="PANTHER" id="PTHR13600:SF21">
    <property type="entry name" value="LEUCINE CARBOXYL METHYLTRANSFERASE 1"/>
    <property type="match status" value="1"/>
</dbReference>
<dbReference type="AlphaFoldDB" id="A0AAE8SSP9"/>
<evidence type="ECO:0000256" key="8">
    <source>
        <dbReference type="PIRNR" id="PIRNR016305"/>
    </source>
</evidence>
<feature type="binding site" evidence="9">
    <location>
        <position position="91"/>
    </location>
    <ligand>
        <name>S-adenosyl-L-methionine</name>
        <dbReference type="ChEBI" id="CHEBI:59789"/>
    </ligand>
</feature>
<keyword evidence="12" id="KW-1185">Reference proteome</keyword>
<evidence type="ECO:0000313" key="11">
    <source>
        <dbReference type="EMBL" id="SPN99667.1"/>
    </source>
</evidence>
<keyword evidence="6 8" id="KW-0808">Transferase</keyword>
<evidence type="ECO:0000256" key="4">
    <source>
        <dbReference type="ARBA" id="ARBA00017497"/>
    </source>
</evidence>
<gene>
    <name evidence="11" type="ORF">DNG_02518</name>
</gene>
<evidence type="ECO:0000256" key="10">
    <source>
        <dbReference type="SAM" id="MobiDB-lite"/>
    </source>
</evidence>
<dbReference type="PIRSF" id="PIRSF016305">
    <property type="entry name" value="LCM_mtfrase"/>
    <property type="match status" value="1"/>
</dbReference>
<dbReference type="InterPro" id="IPR007213">
    <property type="entry name" value="Ppm1/Ppm2/Tcmp"/>
</dbReference>
<evidence type="ECO:0000256" key="1">
    <source>
        <dbReference type="ARBA" id="ARBA00000724"/>
    </source>
</evidence>
<comment type="similarity">
    <text evidence="2 8">Belongs to the methyltransferase superfamily. LCMT family.</text>
</comment>
<comment type="caution">
    <text evidence="11">The sequence shown here is derived from an EMBL/GenBank/DDBJ whole genome shotgun (WGS) entry which is preliminary data.</text>
</comment>
<evidence type="ECO:0000256" key="7">
    <source>
        <dbReference type="ARBA" id="ARBA00022691"/>
    </source>
</evidence>
<dbReference type="InterPro" id="IPR029063">
    <property type="entry name" value="SAM-dependent_MTases_sf"/>
</dbReference>
<comment type="function">
    <text evidence="8">Methylates the carboxyl group of the C-terminal leucine residue of protein phosphatase 2A catalytic subunits to form alpha-leucine ester residues.</text>
</comment>
<keyword evidence="5 8" id="KW-0489">Methyltransferase</keyword>
<keyword evidence="7 8" id="KW-0949">S-adenosyl-L-methionine</keyword>